<dbReference type="SFLD" id="SFLDS00005">
    <property type="entry name" value="Isoprenoid_Synthase_Type_I"/>
    <property type="match status" value="1"/>
</dbReference>
<keyword evidence="5" id="KW-0460">Magnesium</keyword>
<dbReference type="InterPro" id="IPR000092">
    <property type="entry name" value="Polyprenyl_synt"/>
</dbReference>
<evidence type="ECO:0000256" key="3">
    <source>
        <dbReference type="ARBA" id="ARBA00022679"/>
    </source>
</evidence>
<evidence type="ECO:0000256" key="5">
    <source>
        <dbReference type="ARBA" id="ARBA00022842"/>
    </source>
</evidence>
<evidence type="ECO:0000256" key="4">
    <source>
        <dbReference type="ARBA" id="ARBA00022723"/>
    </source>
</evidence>
<evidence type="ECO:0000256" key="6">
    <source>
        <dbReference type="ARBA" id="ARBA00023229"/>
    </source>
</evidence>
<dbReference type="PATRIC" id="fig|45068.5.peg.1161"/>
<evidence type="ECO:0000256" key="1">
    <source>
        <dbReference type="ARBA" id="ARBA00001946"/>
    </source>
</evidence>
<name>A0A0W0VP77_9GAMM</name>
<evidence type="ECO:0000313" key="9">
    <source>
        <dbReference type="Proteomes" id="UP000054997"/>
    </source>
</evidence>
<comment type="similarity">
    <text evidence="2 7">Belongs to the FPP/GGPP synthase family.</text>
</comment>
<accession>A0A0W0VP77</accession>
<keyword evidence="9" id="KW-1185">Reference proteome</keyword>
<dbReference type="Gene3D" id="1.10.600.10">
    <property type="entry name" value="Farnesyl Diphosphate Synthase"/>
    <property type="match status" value="1"/>
</dbReference>
<evidence type="ECO:0000256" key="2">
    <source>
        <dbReference type="ARBA" id="ARBA00006706"/>
    </source>
</evidence>
<dbReference type="Pfam" id="PF00348">
    <property type="entry name" value="polyprenyl_synt"/>
    <property type="match status" value="1"/>
</dbReference>
<dbReference type="SUPFAM" id="SSF48576">
    <property type="entry name" value="Terpenoid synthases"/>
    <property type="match status" value="1"/>
</dbReference>
<evidence type="ECO:0000313" key="8">
    <source>
        <dbReference type="EMBL" id="KTD21911.1"/>
    </source>
</evidence>
<dbReference type="RefSeq" id="WP_058529057.1">
    <property type="nucleotide sequence ID" value="NZ_CAAAHZ010000006.1"/>
</dbReference>
<dbReference type="AlphaFoldDB" id="A0A0W0VP77"/>
<dbReference type="EMBL" id="LNYK01000014">
    <property type="protein sequence ID" value="KTD21911.1"/>
    <property type="molecule type" value="Genomic_DNA"/>
</dbReference>
<comment type="cofactor">
    <cofactor evidence="1">
        <name>Mg(2+)</name>
        <dbReference type="ChEBI" id="CHEBI:18420"/>
    </cofactor>
</comment>
<protein>
    <submittedName>
        <fullName evidence="8">Geranyltranstransferase</fullName>
    </submittedName>
</protein>
<dbReference type="SFLD" id="SFLDG01017">
    <property type="entry name" value="Polyprenyl_Transferase_Like"/>
    <property type="match status" value="1"/>
</dbReference>
<dbReference type="CDD" id="cd00685">
    <property type="entry name" value="Trans_IPPS_HT"/>
    <property type="match status" value="1"/>
</dbReference>
<keyword evidence="4" id="KW-0479">Metal-binding</keyword>
<comment type="caution">
    <text evidence="8">The sequence shown here is derived from an EMBL/GenBank/DDBJ whole genome shotgun (WGS) entry which is preliminary data.</text>
</comment>
<dbReference type="InterPro" id="IPR033749">
    <property type="entry name" value="Polyprenyl_synt_CS"/>
</dbReference>
<dbReference type="GO" id="GO:0046872">
    <property type="term" value="F:metal ion binding"/>
    <property type="evidence" value="ECO:0007669"/>
    <property type="project" value="UniProtKB-KW"/>
</dbReference>
<proteinExistence type="inferred from homology"/>
<keyword evidence="3 7" id="KW-0808">Transferase</keyword>
<dbReference type="GO" id="GO:0008654">
    <property type="term" value="P:phospholipid biosynthetic process"/>
    <property type="evidence" value="ECO:0007669"/>
    <property type="project" value="UniProtKB-ARBA"/>
</dbReference>
<dbReference type="GO" id="GO:0016114">
    <property type="term" value="P:terpenoid biosynthetic process"/>
    <property type="evidence" value="ECO:0007669"/>
    <property type="project" value="UniProtKB-ARBA"/>
</dbReference>
<dbReference type="PANTHER" id="PTHR43281:SF1">
    <property type="entry name" value="FARNESYL DIPHOSPHATE SYNTHASE"/>
    <property type="match status" value="1"/>
</dbReference>
<gene>
    <name evidence="8" type="primary">ispA</name>
    <name evidence="8" type="ORF">Llon_1076</name>
</gene>
<dbReference type="PROSITE" id="PS00723">
    <property type="entry name" value="POLYPRENYL_SYNTHASE_1"/>
    <property type="match status" value="1"/>
</dbReference>
<dbReference type="STRING" id="45068.Llon_1076"/>
<evidence type="ECO:0000256" key="7">
    <source>
        <dbReference type="RuleBase" id="RU004466"/>
    </source>
</evidence>
<dbReference type="PANTHER" id="PTHR43281">
    <property type="entry name" value="FARNESYL DIPHOSPHATE SYNTHASE"/>
    <property type="match status" value="1"/>
</dbReference>
<keyword evidence="6" id="KW-0414">Isoprene biosynthesis</keyword>
<sequence>MNNTFIDYYITRHEQLLQDTIDALVIPSPRLKEGIGYSLFPGGKRLRPLLVYLCGELVSANMACLDYIGLAIELIHSYSLVHDDLPAMDNDDFRRGKPSCHRAFDEATAILIGDAMQALAIELLLEHLPGFITPSQTIAVTRELVSACGAAGMVSGQCLDLTELTANHPVDDMRLSEIHALKTGKLILACVNMVLASTRYQPEECTALQEFAKHFGLAFQMQDDYLDQFASNNHGKKRASDCENQKTTYAALYPKDTLAALVQQHYQQASSAIHIFAAKGERLLNLISMLQERSCHQS</sequence>
<dbReference type="OrthoDB" id="9805316at2"/>
<dbReference type="PROSITE" id="PS00444">
    <property type="entry name" value="POLYPRENYL_SYNTHASE_2"/>
    <property type="match status" value="1"/>
</dbReference>
<dbReference type="FunFam" id="1.10.600.10:FF:000001">
    <property type="entry name" value="Geranylgeranyl diphosphate synthase"/>
    <property type="match status" value="1"/>
</dbReference>
<dbReference type="InterPro" id="IPR008949">
    <property type="entry name" value="Isoprenoid_synthase_dom_sf"/>
</dbReference>
<organism evidence="8 9">
    <name type="scientific">Legionella londiniensis</name>
    <dbReference type="NCBI Taxonomy" id="45068"/>
    <lineage>
        <taxon>Bacteria</taxon>
        <taxon>Pseudomonadati</taxon>
        <taxon>Pseudomonadota</taxon>
        <taxon>Gammaproteobacteria</taxon>
        <taxon>Legionellales</taxon>
        <taxon>Legionellaceae</taxon>
        <taxon>Legionella</taxon>
    </lineage>
</organism>
<reference evidence="8 9" key="1">
    <citation type="submission" date="2015-11" db="EMBL/GenBank/DDBJ databases">
        <title>Genomic analysis of 38 Legionella species identifies large and diverse effector repertoires.</title>
        <authorList>
            <person name="Burstein D."/>
            <person name="Amaro F."/>
            <person name="Zusman T."/>
            <person name="Lifshitz Z."/>
            <person name="Cohen O."/>
            <person name="Gilbert J.A."/>
            <person name="Pupko T."/>
            <person name="Shuman H.A."/>
            <person name="Segal G."/>
        </authorList>
    </citation>
    <scope>NUCLEOTIDE SEQUENCE [LARGE SCALE GENOMIC DNA]</scope>
    <source>
        <strain evidence="8 9">ATCC 49505</strain>
    </source>
</reference>
<dbReference type="GO" id="GO:0004659">
    <property type="term" value="F:prenyltransferase activity"/>
    <property type="evidence" value="ECO:0007669"/>
    <property type="project" value="InterPro"/>
</dbReference>
<dbReference type="Proteomes" id="UP000054997">
    <property type="component" value="Unassembled WGS sequence"/>
</dbReference>